<dbReference type="InterPro" id="IPR001173">
    <property type="entry name" value="Glyco_trans_2-like"/>
</dbReference>
<feature type="transmembrane region" description="Helical" evidence="8">
    <location>
        <begin position="460"/>
        <end position="481"/>
    </location>
</feature>
<keyword evidence="3" id="KW-0328">Glycosyltransferase</keyword>
<dbReference type="Pfam" id="PF00535">
    <property type="entry name" value="Glycos_transf_2"/>
    <property type="match status" value="1"/>
</dbReference>
<dbReference type="Proteomes" id="UP000095342">
    <property type="component" value="Chromosome"/>
</dbReference>
<evidence type="ECO:0000313" key="13">
    <source>
        <dbReference type="Proteomes" id="UP000095342"/>
    </source>
</evidence>
<accession>A0A1D8K9X1</accession>
<dbReference type="InterPro" id="IPR007267">
    <property type="entry name" value="GtrA_DPMS_TM"/>
</dbReference>
<comment type="similarity">
    <text evidence="2">Belongs to the glycosyltransferase 2 family.</text>
</comment>
<dbReference type="InterPro" id="IPR039528">
    <property type="entry name" value="DPM1-like"/>
</dbReference>
<dbReference type="SUPFAM" id="SSF53448">
    <property type="entry name" value="Nucleotide-diphospho-sugar transferases"/>
    <property type="match status" value="1"/>
</dbReference>
<evidence type="ECO:0000259" key="9">
    <source>
        <dbReference type="Pfam" id="PF00535"/>
    </source>
</evidence>
<feature type="transmembrane region" description="Helical" evidence="8">
    <location>
        <begin position="210"/>
        <end position="227"/>
    </location>
</feature>
<dbReference type="GO" id="GO:0004582">
    <property type="term" value="F:dolichyl-phosphate beta-D-mannosyltransferase activity"/>
    <property type="evidence" value="ECO:0007669"/>
    <property type="project" value="InterPro"/>
</dbReference>
<feature type="domain" description="GtrA/DPMS transmembrane" evidence="10">
    <location>
        <begin position="238"/>
        <end position="372"/>
    </location>
</feature>
<dbReference type="Pfam" id="PF04138">
    <property type="entry name" value="GtrA_DPMS_TM"/>
    <property type="match status" value="1"/>
</dbReference>
<evidence type="ECO:0000256" key="5">
    <source>
        <dbReference type="ARBA" id="ARBA00022692"/>
    </source>
</evidence>
<dbReference type="CDD" id="cd06442">
    <property type="entry name" value="DPM1_like"/>
    <property type="match status" value="1"/>
</dbReference>
<dbReference type="GO" id="GO:0035269">
    <property type="term" value="P:protein O-linked glycosylation via mannose"/>
    <property type="evidence" value="ECO:0007669"/>
    <property type="project" value="TreeGrafter"/>
</dbReference>
<comment type="subcellular location">
    <subcellularLocation>
        <location evidence="1">Membrane</location>
        <topology evidence="1">Multi-pass membrane protein</topology>
    </subcellularLocation>
</comment>
<evidence type="ECO:0000256" key="4">
    <source>
        <dbReference type="ARBA" id="ARBA00022679"/>
    </source>
</evidence>
<dbReference type="GO" id="GO:0000271">
    <property type="term" value="P:polysaccharide biosynthetic process"/>
    <property type="evidence" value="ECO:0007669"/>
    <property type="project" value="InterPro"/>
</dbReference>
<keyword evidence="7 8" id="KW-0472">Membrane</keyword>
<evidence type="ECO:0000256" key="3">
    <source>
        <dbReference type="ARBA" id="ARBA00022676"/>
    </source>
</evidence>
<sequence length="890" mass="97848">MLSVIVPTYNERDNAAALLQRTLDAFGQIPEPAELLIVDDDSPDGTAAAMEAEATARRAGDRVRVITRTTDKGLAKAVSAGFAAASGDVVAVMDADLSHPPELLPELLAAVRKGADVAIASRYVSGGGTEGWPLKRRIISRGACWMARPLTPIRDSTSGFFALRKEVLEGMEFVPRGYKIGLELFARLPQARVTEVPFVFRDRTHGVSKLGSAVILAYLVQLATLYRNRFPRLVGYLQFGLIGLLGMAVDSAMFALGYWYIGLKTLGPTLGGFFAQTLSFVIAARFNFALNRLWTFRERRRHARMSVFLAVSMIGFVLRSLLFEFIVSLPPPTNGGWWAALVHAVTIEQIALVLGVVTASLWNFYGSRRWAFPAGDEELPAGLPRPAELIAQSWVVILLVSAGILSVLFASQTPLTFDEAYYWQWSRHLAWGYFDHPPMIAYLIYAGTRLVGTNPLGVRLMPGILAVTLAWMIYLLGKAYWRNSRAGLWALVLTVTTPLFAVGDMISTPDTPLLFFWASTILLTLRALEYGRLVDWLAVGVSAGLGMLSKFPMIVLYLALLLALLATARGRRSLKSAKPWLALVISVVVSLPMILWEYRNNLDSIIFHLKQGFGPAAGAHDHATGIATFGQYLLGQAGVLTPLVFILVAVAIGYAWLRRPPGGDESNRLAPAEIRPFLLFPALLTFGLFGAASFLQSSGPNWSAPAYVTGLPLAGGLLAGMIHHRLRLLRWLAVITVGFAAVVSLYAHIEVAHPLIPYPNYPLTFPLDRRPLAHWVDELRHKETQDGRAPWIVGSDYKIASVLAFYMKGRPATYDPFEVGSGSAYLAWQRLPTTSTVGIYIGHDPRPGELSRLFVSYRPLGSFELKRLGVTLRRYYAFAGPLKPQAFSRH</sequence>
<reference evidence="12 13" key="1">
    <citation type="submission" date="2016-09" db="EMBL/GenBank/DDBJ databases">
        <title>Acidihalobacter prosperus V6 (DSM14174).</title>
        <authorList>
            <person name="Khaleque H.N."/>
            <person name="Ramsay J.P."/>
            <person name="Murphy R.J.T."/>
            <person name="Kaksonen A.H."/>
            <person name="Boxall N.J."/>
            <person name="Watkin E.L.J."/>
        </authorList>
    </citation>
    <scope>NUCLEOTIDE SEQUENCE [LARGE SCALE GENOMIC DNA]</scope>
    <source>
        <strain evidence="12 13">V6</strain>
    </source>
</reference>
<dbReference type="PANTHER" id="PTHR43398">
    <property type="entry name" value="DOLICHOL-PHOSPHATE MANNOSYLTRANSFERASE SUBUNIT 1"/>
    <property type="match status" value="1"/>
</dbReference>
<dbReference type="AlphaFoldDB" id="A0A1D8K9X1"/>
<dbReference type="InterPro" id="IPR029044">
    <property type="entry name" value="Nucleotide-diphossugar_trans"/>
</dbReference>
<evidence type="ECO:0000256" key="8">
    <source>
        <dbReference type="SAM" id="Phobius"/>
    </source>
</evidence>
<keyword evidence="13" id="KW-1185">Reference proteome</keyword>
<keyword evidence="6 8" id="KW-1133">Transmembrane helix</keyword>
<evidence type="ECO:0000256" key="7">
    <source>
        <dbReference type="ARBA" id="ARBA00023136"/>
    </source>
</evidence>
<feature type="domain" description="Glycosyltransferase RgtA/B/C/D-like" evidence="11">
    <location>
        <begin position="435"/>
        <end position="596"/>
    </location>
</feature>
<feature type="transmembrane region" description="Helical" evidence="8">
    <location>
        <begin position="338"/>
        <end position="362"/>
    </location>
</feature>
<name>A0A1D8K9X1_9GAMM</name>
<evidence type="ECO:0000313" key="12">
    <source>
        <dbReference type="EMBL" id="AOV17736.1"/>
    </source>
</evidence>
<evidence type="ECO:0000256" key="6">
    <source>
        <dbReference type="ARBA" id="ARBA00022989"/>
    </source>
</evidence>
<feature type="transmembrane region" description="Helical" evidence="8">
    <location>
        <begin position="728"/>
        <end position="749"/>
    </location>
</feature>
<dbReference type="GO" id="GO:0006488">
    <property type="term" value="P:dolichol-linked oligosaccharide biosynthetic process"/>
    <property type="evidence" value="ECO:0007669"/>
    <property type="project" value="TreeGrafter"/>
</dbReference>
<feature type="domain" description="Glycosyltransferase 2-like" evidence="9">
    <location>
        <begin position="3"/>
        <end position="168"/>
    </location>
</feature>
<feature type="transmembrane region" description="Helical" evidence="8">
    <location>
        <begin position="580"/>
        <end position="598"/>
    </location>
</feature>
<evidence type="ECO:0000256" key="2">
    <source>
        <dbReference type="ARBA" id="ARBA00006739"/>
    </source>
</evidence>
<keyword evidence="4" id="KW-0808">Transferase</keyword>
<feature type="transmembrane region" description="Helical" evidence="8">
    <location>
        <begin position="239"/>
        <end position="261"/>
    </location>
</feature>
<dbReference type="RefSeq" id="WP_070073274.1">
    <property type="nucleotide sequence ID" value="NZ_CP017448.1"/>
</dbReference>
<evidence type="ECO:0000259" key="11">
    <source>
        <dbReference type="Pfam" id="PF13231"/>
    </source>
</evidence>
<feature type="transmembrane region" description="Helical" evidence="8">
    <location>
        <begin position="487"/>
        <end position="506"/>
    </location>
</feature>
<feature type="transmembrane region" description="Helical" evidence="8">
    <location>
        <begin position="639"/>
        <end position="657"/>
    </location>
</feature>
<feature type="transmembrane region" description="Helical" evidence="8">
    <location>
        <begin position="273"/>
        <end position="294"/>
    </location>
</feature>
<feature type="transmembrane region" description="Helical" evidence="8">
    <location>
        <begin position="677"/>
        <end position="696"/>
    </location>
</feature>
<dbReference type="KEGG" id="aaeo:BJI67_12350"/>
<dbReference type="InterPro" id="IPR038731">
    <property type="entry name" value="RgtA/B/C-like"/>
</dbReference>
<gene>
    <name evidence="12" type="ORF">BJI67_12350</name>
</gene>
<dbReference type="EMBL" id="CP017448">
    <property type="protein sequence ID" value="AOV17736.1"/>
    <property type="molecule type" value="Genomic_DNA"/>
</dbReference>
<feature type="transmembrane region" description="Helical" evidence="8">
    <location>
        <begin position="702"/>
        <end position="721"/>
    </location>
</feature>
<feature type="transmembrane region" description="Helical" evidence="8">
    <location>
        <begin position="306"/>
        <end position="326"/>
    </location>
</feature>
<evidence type="ECO:0008006" key="14">
    <source>
        <dbReference type="Google" id="ProtNLM"/>
    </source>
</evidence>
<dbReference type="PANTHER" id="PTHR43398:SF1">
    <property type="entry name" value="DOLICHOL-PHOSPHATE MANNOSYLTRANSFERASE SUBUNIT 1"/>
    <property type="match status" value="1"/>
</dbReference>
<evidence type="ECO:0000256" key="1">
    <source>
        <dbReference type="ARBA" id="ARBA00004141"/>
    </source>
</evidence>
<evidence type="ECO:0000259" key="10">
    <source>
        <dbReference type="Pfam" id="PF04138"/>
    </source>
</evidence>
<dbReference type="Pfam" id="PF13231">
    <property type="entry name" value="PMT_2"/>
    <property type="match status" value="1"/>
</dbReference>
<keyword evidence="5 8" id="KW-0812">Transmembrane</keyword>
<dbReference type="GO" id="GO:0006506">
    <property type="term" value="P:GPI anchor biosynthetic process"/>
    <property type="evidence" value="ECO:0007669"/>
    <property type="project" value="TreeGrafter"/>
</dbReference>
<dbReference type="Gene3D" id="3.90.550.10">
    <property type="entry name" value="Spore Coat Polysaccharide Biosynthesis Protein SpsA, Chain A"/>
    <property type="match status" value="1"/>
</dbReference>
<proteinExistence type="inferred from homology"/>
<feature type="transmembrane region" description="Helical" evidence="8">
    <location>
        <begin position="551"/>
        <end position="568"/>
    </location>
</feature>
<feature type="transmembrane region" description="Helical" evidence="8">
    <location>
        <begin position="389"/>
        <end position="410"/>
    </location>
</feature>
<protein>
    <recommendedName>
        <fullName evidence="14">Dolichyl-phosphate beta-D-mannosyltransferase</fullName>
    </recommendedName>
</protein>
<dbReference type="GO" id="GO:0016020">
    <property type="term" value="C:membrane"/>
    <property type="evidence" value="ECO:0007669"/>
    <property type="project" value="UniProtKB-SubCell"/>
</dbReference>
<organism evidence="12 13">
    <name type="scientific">Acidihalobacter aeolianus</name>
    <dbReference type="NCBI Taxonomy" id="2792603"/>
    <lineage>
        <taxon>Bacteria</taxon>
        <taxon>Pseudomonadati</taxon>
        <taxon>Pseudomonadota</taxon>
        <taxon>Gammaproteobacteria</taxon>
        <taxon>Chromatiales</taxon>
        <taxon>Ectothiorhodospiraceae</taxon>
        <taxon>Acidihalobacter</taxon>
    </lineage>
</organism>